<keyword evidence="4" id="KW-1133">Transmembrane helix</keyword>
<evidence type="ECO:0000256" key="1">
    <source>
        <dbReference type="ARBA" id="ARBA00022729"/>
    </source>
</evidence>
<accession>A0AAV2YSH3</accession>
<feature type="compositionally biased region" description="Low complexity" evidence="3">
    <location>
        <begin position="632"/>
        <end position="642"/>
    </location>
</feature>
<name>A0AAV2YSH3_9STRA</name>
<dbReference type="PANTHER" id="PTHR10161:SF14">
    <property type="entry name" value="TARTRATE-RESISTANT ACID PHOSPHATASE TYPE 5"/>
    <property type="match status" value="1"/>
</dbReference>
<evidence type="ECO:0000256" key="3">
    <source>
        <dbReference type="SAM" id="MobiDB-lite"/>
    </source>
</evidence>
<evidence type="ECO:0000313" key="6">
    <source>
        <dbReference type="EMBL" id="DAZ96324.1"/>
    </source>
</evidence>
<keyword evidence="7" id="KW-1185">Reference proteome</keyword>
<dbReference type="PANTHER" id="PTHR10161">
    <property type="entry name" value="TARTRATE-RESISTANT ACID PHOSPHATASE TYPE 5"/>
    <property type="match status" value="1"/>
</dbReference>
<feature type="domain" description="Calcineurin-like phosphoesterase" evidence="5">
    <location>
        <begin position="1244"/>
        <end position="1494"/>
    </location>
</feature>
<gene>
    <name evidence="6" type="ORF">N0F65_008448</name>
</gene>
<feature type="non-terminal residue" evidence="6">
    <location>
        <position position="1"/>
    </location>
</feature>
<feature type="domain" description="Calcineurin-like phosphoesterase" evidence="5">
    <location>
        <begin position="151"/>
        <end position="431"/>
    </location>
</feature>
<sequence length="1614" mass="174529">SGSFTLFRRGNEGDSANNTDDGSDHHTHQLRRMAPSRKALIIGIAVTLCVIAGIVVGVVLSQSSSTKATAKGGNSNTESASGGNKNSGKSSGSDSRGTVRGAGGSKAGGSKSASSTGSKAASSSGSSSGNSTNKVSSDPTKEKFTVATFAIGDWGTTTTRGSCCQRRAKFTNTDVFAEDIVAALMDKQAGKQDLKPQVVMSHGDNFYWTGINGDSDQASRFQTTFEDKFSGSNLKEIPWVNVLGNHDYGGASYVCSSGGENVPCKSADELVAALDEKFKLQQSYKSPQGDRWVLKDHFFVHSIKDSSGDVTMDIFNIDTNDADTHALEQICCQCYGYSKGSKQCSQVHRGHEHCAGGDNAMFDACAKKIKEWGEDSRTQLLEKLKTSKATWKVVNTHYSPYNHYAPEKMKVWFEALKGAGVNIWINGHTHGEKHDYSESLKIHFIENGAGGGIASEAASGIPPYATEYVKQFWTYGGEAYGFFTLDASKEWVKLQYISYPRSWQSGSNFKASDLPEVETQHCWYIPVDGSKGQVCDAKAEYPPLHEAATSSGLRGGMAFTRRKALIIGGVVTLCAIIGAVVGIVLWQTSSKKVTSKDGNTNAEGAGGGSKSGGSTTKSPKKSSGSRGGGSSSDGNSTSKVSSDPTKEKFSLAAFAIGDWGTTITPDSCCKRRSKYTNTDLFAEDIVAALMDKQAGKQDLKPQVVIGHGDNFYWTGINGDSDQASRFQTTFEEKFSGSNLKEIPWVNVLGNHDYGGASYVCSSGGKNVPCKSADELVSALEDKFKWQQSYKSPQGNRWLLKDRFFVHSIKDSSGDVTMDIFNIDTNDADTHGLEQICCQCYGYSNGGSDCDQVHRGHKNCAGGDSDMFDACSKKLKEWAKDSRTQLLEKLKSSTATWKVVNTHYSPYNHYSPPNMKDWFDALKDAGVNIWINGHTHGEKHDYSGPLKIHFIENGAGGGIASESASGIPPYASDYIKQFWTYAGESYGFFTLDASKEWVKLQYISFPRSWQTGTTFKASDLPDVETQHCWYIPVDGSKGQVCDAKAEYPPLHADATSSGTIQSNNDRLSCALAFEDGSGSREHRPRKRKRFSGRDHDSLANAPSDGQSASFEIVGEMVQRKGLFIGLIACAVIAAVVGNVVWQTSSKKAASKSGNSNNNSNAASSGSKSGGTSGKSSKKSGSGGGGGTSGNSSGNSTSKVTSDPTKEKFSLAAFAIGDWGTTTTPDSCCKRRSKYTNTDLYAEDIVATLMDKQAGKQDLKPQVVIGHGDNFYWTGINGDSDQATRFQTTFEEKFSGSNLKEIPWVNVLGNHDYGGASYVCSSGGNNVPCKSADELVSALEDKFKWQQSYKSPQGNRWLLKDRFFVYTIKDSKSSVSMDIFNIDTNDADTHGLEQICCQCYGYSNGSKTCDEVHRGNKNCAGGDNDMFDACSKKLKEWAKDSRTQLLDKLKSSNATWKVVNSHYSPYNHYSPPNMKGWFADLKGAGVNIWINGHTHGEKHDYSDPLKIHFIENGAGGGIASESASGVPPYASDYISQFWTYGGEAYGFFTLDASKDWLKLQYVSFPRSWQSGSSFKASDLTDVEVQHCWYIPVDGSKGQVCDAKAEYPPLHAGATSS</sequence>
<dbReference type="SUPFAM" id="SSF56300">
    <property type="entry name" value="Metallo-dependent phosphatases"/>
    <property type="match status" value="3"/>
</dbReference>
<feature type="domain" description="Calcineurin-like phosphoesterase" evidence="5">
    <location>
        <begin position="687"/>
        <end position="936"/>
    </location>
</feature>
<dbReference type="Gene3D" id="3.60.21.10">
    <property type="match status" value="3"/>
</dbReference>
<feature type="region of interest" description="Disordered" evidence="3">
    <location>
        <begin position="1072"/>
        <end position="1104"/>
    </location>
</feature>
<feature type="transmembrane region" description="Helical" evidence="4">
    <location>
        <begin position="564"/>
        <end position="586"/>
    </location>
</feature>
<organism evidence="6 7">
    <name type="scientific">Lagenidium giganteum</name>
    <dbReference type="NCBI Taxonomy" id="4803"/>
    <lineage>
        <taxon>Eukaryota</taxon>
        <taxon>Sar</taxon>
        <taxon>Stramenopiles</taxon>
        <taxon>Oomycota</taxon>
        <taxon>Peronosporomycetes</taxon>
        <taxon>Pythiales</taxon>
        <taxon>Pythiaceae</taxon>
    </lineage>
</organism>
<feature type="compositionally biased region" description="Low complexity" evidence="3">
    <location>
        <begin position="1188"/>
        <end position="1197"/>
    </location>
</feature>
<feature type="compositionally biased region" description="Low complexity" evidence="3">
    <location>
        <begin position="612"/>
        <end position="624"/>
    </location>
</feature>
<dbReference type="GO" id="GO:0016787">
    <property type="term" value="F:hydrolase activity"/>
    <property type="evidence" value="ECO:0007669"/>
    <property type="project" value="UniProtKB-KW"/>
</dbReference>
<evidence type="ECO:0000256" key="4">
    <source>
        <dbReference type="SAM" id="Phobius"/>
    </source>
</evidence>
<comment type="caution">
    <text evidence="6">The sequence shown here is derived from an EMBL/GenBank/DDBJ whole genome shotgun (WGS) entry which is preliminary data.</text>
</comment>
<feature type="compositionally biased region" description="Low complexity" evidence="3">
    <location>
        <begin position="79"/>
        <end position="96"/>
    </location>
</feature>
<feature type="region of interest" description="Disordered" evidence="3">
    <location>
        <begin position="593"/>
        <end position="644"/>
    </location>
</feature>
<feature type="compositionally biased region" description="Polar residues" evidence="3">
    <location>
        <begin position="593"/>
        <end position="602"/>
    </location>
</feature>
<reference evidence="6" key="2">
    <citation type="journal article" date="2023" name="Microbiol Resour">
        <title>Decontamination and Annotation of the Draft Genome Sequence of the Oomycete Lagenidium giganteum ARSEF 373.</title>
        <authorList>
            <person name="Morgan W.R."/>
            <person name="Tartar A."/>
        </authorList>
    </citation>
    <scope>NUCLEOTIDE SEQUENCE</scope>
    <source>
        <strain evidence="6">ARSEF 373</strain>
    </source>
</reference>
<feature type="region of interest" description="Disordered" evidence="3">
    <location>
        <begin position="1147"/>
        <end position="1201"/>
    </location>
</feature>
<feature type="transmembrane region" description="Helical" evidence="4">
    <location>
        <begin position="1121"/>
        <end position="1140"/>
    </location>
</feature>
<feature type="compositionally biased region" description="Low complexity" evidence="3">
    <location>
        <begin position="1147"/>
        <end position="1165"/>
    </location>
</feature>
<dbReference type="Pfam" id="PF00149">
    <property type="entry name" value="Metallophos"/>
    <property type="match status" value="3"/>
</dbReference>
<feature type="compositionally biased region" description="Low complexity" evidence="3">
    <location>
        <begin position="108"/>
        <end position="137"/>
    </location>
</feature>
<feature type="region of interest" description="Disordered" evidence="3">
    <location>
        <begin position="1"/>
        <end position="27"/>
    </location>
</feature>
<feature type="transmembrane region" description="Helical" evidence="4">
    <location>
        <begin position="39"/>
        <end position="60"/>
    </location>
</feature>
<dbReference type="Proteomes" id="UP001146120">
    <property type="component" value="Unassembled WGS sequence"/>
</dbReference>
<keyword evidence="1" id="KW-0732">Signal</keyword>
<evidence type="ECO:0000313" key="7">
    <source>
        <dbReference type="Proteomes" id="UP001146120"/>
    </source>
</evidence>
<feature type="compositionally biased region" description="Polar residues" evidence="3">
    <location>
        <begin position="65"/>
        <end position="78"/>
    </location>
</feature>
<dbReference type="EMBL" id="DAKRPA010000171">
    <property type="protein sequence ID" value="DAZ96324.1"/>
    <property type="molecule type" value="Genomic_DNA"/>
</dbReference>
<dbReference type="InterPro" id="IPR004843">
    <property type="entry name" value="Calcineurin-like_PHP"/>
</dbReference>
<evidence type="ECO:0000259" key="5">
    <source>
        <dbReference type="Pfam" id="PF00149"/>
    </source>
</evidence>
<dbReference type="InterPro" id="IPR029052">
    <property type="entry name" value="Metallo-depent_PP-like"/>
</dbReference>
<proteinExistence type="predicted"/>
<keyword evidence="4" id="KW-0812">Transmembrane</keyword>
<reference evidence="6" key="1">
    <citation type="submission" date="2022-11" db="EMBL/GenBank/DDBJ databases">
        <authorList>
            <person name="Morgan W.R."/>
            <person name="Tartar A."/>
        </authorList>
    </citation>
    <scope>NUCLEOTIDE SEQUENCE</scope>
    <source>
        <strain evidence="6">ARSEF 373</strain>
    </source>
</reference>
<keyword evidence="4" id="KW-0472">Membrane</keyword>
<protein>
    <recommendedName>
        <fullName evidence="5">Calcineurin-like phosphoesterase domain-containing protein</fullName>
    </recommendedName>
</protein>
<evidence type="ECO:0000256" key="2">
    <source>
        <dbReference type="ARBA" id="ARBA00022801"/>
    </source>
</evidence>
<keyword evidence="2" id="KW-0378">Hydrolase</keyword>
<feature type="region of interest" description="Disordered" evidence="3">
    <location>
        <begin position="65"/>
        <end position="139"/>
    </location>
</feature>
<dbReference type="InterPro" id="IPR051558">
    <property type="entry name" value="Metallophosphoesterase_PAP"/>
</dbReference>